<feature type="compositionally biased region" description="Low complexity" evidence="3">
    <location>
        <begin position="374"/>
        <end position="388"/>
    </location>
</feature>
<dbReference type="STRING" id="112498.A0A2D3V1Q0"/>
<organism evidence="5 6">
    <name type="scientific">Ramularia collo-cygni</name>
    <dbReference type="NCBI Taxonomy" id="112498"/>
    <lineage>
        <taxon>Eukaryota</taxon>
        <taxon>Fungi</taxon>
        <taxon>Dikarya</taxon>
        <taxon>Ascomycota</taxon>
        <taxon>Pezizomycotina</taxon>
        <taxon>Dothideomycetes</taxon>
        <taxon>Dothideomycetidae</taxon>
        <taxon>Mycosphaerellales</taxon>
        <taxon>Mycosphaerellaceae</taxon>
        <taxon>Ramularia</taxon>
    </lineage>
</organism>
<feature type="compositionally biased region" description="Low complexity" evidence="3">
    <location>
        <begin position="223"/>
        <end position="290"/>
    </location>
</feature>
<dbReference type="RefSeq" id="XP_023630050.1">
    <property type="nucleotide sequence ID" value="XM_023774282.1"/>
</dbReference>
<protein>
    <submittedName>
        <fullName evidence="5">Uncharacterized protein</fullName>
    </submittedName>
</protein>
<keyword evidence="2 4" id="KW-0732">Signal</keyword>
<accession>A0A2D3V1Q0</accession>
<evidence type="ECO:0000256" key="1">
    <source>
        <dbReference type="ARBA" id="ARBA00005445"/>
    </source>
</evidence>
<reference evidence="5 6" key="1">
    <citation type="submission" date="2016-03" db="EMBL/GenBank/DDBJ databases">
        <authorList>
            <person name="Ploux O."/>
        </authorList>
    </citation>
    <scope>NUCLEOTIDE SEQUENCE [LARGE SCALE GENOMIC DNA]</scope>
    <source>
        <strain evidence="5 6">URUG2</strain>
    </source>
</reference>
<dbReference type="PRINTS" id="PR01217">
    <property type="entry name" value="PRICHEXTENSN"/>
</dbReference>
<gene>
    <name evidence="5" type="ORF">RCC_09038</name>
</gene>
<feature type="region of interest" description="Disordered" evidence="3">
    <location>
        <begin position="219"/>
        <end position="420"/>
    </location>
</feature>
<feature type="compositionally biased region" description="Low complexity" evidence="3">
    <location>
        <begin position="298"/>
        <end position="359"/>
    </location>
</feature>
<dbReference type="GeneID" id="35604116"/>
<name>A0A2D3V1Q0_9PEZI</name>
<feature type="chain" id="PRO_5013756876" evidence="4">
    <location>
        <begin position="20"/>
        <end position="436"/>
    </location>
</feature>
<evidence type="ECO:0000256" key="3">
    <source>
        <dbReference type="SAM" id="MobiDB-lite"/>
    </source>
</evidence>
<feature type="compositionally biased region" description="Basic and acidic residues" evidence="3">
    <location>
        <begin position="360"/>
        <end position="373"/>
    </location>
</feature>
<dbReference type="InterPro" id="IPR021884">
    <property type="entry name" value="Ice-bd_prot"/>
</dbReference>
<dbReference type="Pfam" id="PF11999">
    <property type="entry name" value="Ice_binding"/>
    <property type="match status" value="1"/>
</dbReference>
<dbReference type="EMBL" id="FJUY01000016">
    <property type="protein sequence ID" value="CZT23326.1"/>
    <property type="molecule type" value="Genomic_DNA"/>
</dbReference>
<keyword evidence="6" id="KW-1185">Reference proteome</keyword>
<feature type="signal peptide" evidence="4">
    <location>
        <begin position="1"/>
        <end position="19"/>
    </location>
</feature>
<feature type="compositionally biased region" description="Pro residues" evidence="3">
    <location>
        <begin position="389"/>
        <end position="408"/>
    </location>
</feature>
<dbReference type="OrthoDB" id="10264374at2759"/>
<evidence type="ECO:0000256" key="2">
    <source>
        <dbReference type="ARBA" id="ARBA00022729"/>
    </source>
</evidence>
<sequence length="436" mass="43926">MRITNTIYCFLGSALLSNAQTVDLGTASSFDALGAAGVTNTGLTVITGSVGTTGDSVTGFPPGVFSGSLEVGTAAAATADADFQSAYDQGSALEATVDYAGLAEIGGLTLAPGVYNFDTAVTLTGILTLSGSGTYVFQFASSFTTASGSSVLLTNGASACDVFVLAGTSVTLGTESDFSGNILAQAAVTLTTGASVDGGLYAGTAVTLDTNIVNACDAQPPVSSTSSSTTMSSTSSTSSSISTSSPVITTSSSSSLTTSTSSTTKATTTSSSSSLTTSTSSTTKATTTKKTTTEKSTTKATTTKKPTTTSSTWKTSTTKKPSPSEYPTATTTKKPSPTEYTTATTTKKTTATTKKATTTTKKETTTTKKETTTTKKQTTTTKKSTTTKPAPPPMPTPPKPTPPKPTPTKKPEGPKCPDKKIDLVGYLACILNGGHE</sequence>
<comment type="similarity">
    <text evidence="1">Belongs to the ice-binding protein family.</text>
</comment>
<evidence type="ECO:0000256" key="4">
    <source>
        <dbReference type="SAM" id="SignalP"/>
    </source>
</evidence>
<dbReference type="Proteomes" id="UP000225277">
    <property type="component" value="Unassembled WGS sequence"/>
</dbReference>
<evidence type="ECO:0000313" key="5">
    <source>
        <dbReference type="EMBL" id="CZT23326.1"/>
    </source>
</evidence>
<proteinExistence type="inferred from homology"/>
<feature type="compositionally biased region" description="Basic and acidic residues" evidence="3">
    <location>
        <begin position="409"/>
        <end position="420"/>
    </location>
</feature>
<evidence type="ECO:0000313" key="6">
    <source>
        <dbReference type="Proteomes" id="UP000225277"/>
    </source>
</evidence>
<dbReference type="AlphaFoldDB" id="A0A2D3V1Q0"/>